<dbReference type="Proteomes" id="UP000663855">
    <property type="component" value="Unassembled WGS sequence"/>
</dbReference>
<organism evidence="1 4">
    <name type="scientific">Rotaria magnacalcarata</name>
    <dbReference type="NCBI Taxonomy" id="392030"/>
    <lineage>
        <taxon>Eukaryota</taxon>
        <taxon>Metazoa</taxon>
        <taxon>Spiralia</taxon>
        <taxon>Gnathifera</taxon>
        <taxon>Rotifera</taxon>
        <taxon>Eurotatoria</taxon>
        <taxon>Bdelloidea</taxon>
        <taxon>Philodinida</taxon>
        <taxon>Philodinidae</taxon>
        <taxon>Rotaria</taxon>
    </lineage>
</organism>
<dbReference type="EMBL" id="CAJOBH010040195">
    <property type="protein sequence ID" value="CAF4324544.1"/>
    <property type="molecule type" value="Genomic_DNA"/>
</dbReference>
<dbReference type="EMBL" id="CAJNOV010009149">
    <property type="protein sequence ID" value="CAF1352726.1"/>
    <property type="molecule type" value="Genomic_DNA"/>
</dbReference>
<dbReference type="Proteomes" id="UP000681967">
    <property type="component" value="Unassembled WGS sequence"/>
</dbReference>
<dbReference type="EMBL" id="CAJOBJ010038501">
    <property type="protein sequence ID" value="CAF4313574.1"/>
    <property type="molecule type" value="Genomic_DNA"/>
</dbReference>
<dbReference type="Proteomes" id="UP000681720">
    <property type="component" value="Unassembled WGS sequence"/>
</dbReference>
<proteinExistence type="predicted"/>
<dbReference type="AlphaFoldDB" id="A0A815HI63"/>
<evidence type="ECO:0000313" key="1">
    <source>
        <dbReference type="EMBL" id="CAF1352726.1"/>
    </source>
</evidence>
<reference evidence="1" key="1">
    <citation type="submission" date="2021-02" db="EMBL/GenBank/DDBJ databases">
        <authorList>
            <person name="Nowell W R."/>
        </authorList>
    </citation>
    <scope>NUCLEOTIDE SEQUENCE</scope>
</reference>
<name>A0A815HI63_9BILA</name>
<gene>
    <name evidence="3" type="ORF">BYL167_LOCUS28422</name>
    <name evidence="1" type="ORF">CJN711_LOCUS19508</name>
    <name evidence="2" type="ORF">GIL414_LOCUS26392</name>
</gene>
<feature type="non-terminal residue" evidence="1">
    <location>
        <position position="1"/>
    </location>
</feature>
<evidence type="ECO:0000313" key="3">
    <source>
        <dbReference type="EMBL" id="CAF4324544.1"/>
    </source>
</evidence>
<comment type="caution">
    <text evidence="1">The sequence shown here is derived from an EMBL/GenBank/DDBJ whole genome shotgun (WGS) entry which is preliminary data.</text>
</comment>
<evidence type="ECO:0000313" key="2">
    <source>
        <dbReference type="EMBL" id="CAF4313574.1"/>
    </source>
</evidence>
<sequence length="304" mass="35649">MDDINTQGFFFKTQVAEVDCSNSYIRLLDRYKDVCDTNLDHKCELEYLLLRAGFFDLPLVNLFEFKICLNHYESLSSIPRRNNCNICKFVFGERKKARVNGLRHVSKLIAFCLWSDHHVSTYNKTICATCRLQLEKIYNKNDNNMKCEKLFEWLYNPINLFTPDKFHDTYDNSYCQSHAASEEEEIFFTSLKTHGYNGRVEKTESYLRLQHRGQKKSTRHQFLSIVAGDSRFHSIQQFIPDLTRSRFNEAGHQAKVNGYGTIVETGRSPTIRFTNNQVNHFIEYILSPHITSNARRLDSLDPRL</sequence>
<protein>
    <submittedName>
        <fullName evidence="1">Uncharacterized protein</fullName>
    </submittedName>
</protein>
<accession>A0A815HI63</accession>
<evidence type="ECO:0000313" key="4">
    <source>
        <dbReference type="Proteomes" id="UP000663855"/>
    </source>
</evidence>